<evidence type="ECO:0000256" key="1">
    <source>
        <dbReference type="ARBA" id="ARBA00023015"/>
    </source>
</evidence>
<dbReference type="Pfam" id="PF00440">
    <property type="entry name" value="TetR_N"/>
    <property type="match status" value="1"/>
</dbReference>
<dbReference type="InterPro" id="IPR001647">
    <property type="entry name" value="HTH_TetR"/>
</dbReference>
<dbReference type="PANTHER" id="PTHR30055">
    <property type="entry name" value="HTH-TYPE TRANSCRIPTIONAL REGULATOR RUTR"/>
    <property type="match status" value="1"/>
</dbReference>
<dbReference type="RefSeq" id="WP_052020657.1">
    <property type="nucleotide sequence ID" value="NZ_AYXG01000032.1"/>
</dbReference>
<evidence type="ECO:0000256" key="5">
    <source>
        <dbReference type="SAM" id="MobiDB-lite"/>
    </source>
</evidence>
<feature type="region of interest" description="Disordered" evidence="5">
    <location>
        <begin position="226"/>
        <end position="255"/>
    </location>
</feature>
<proteinExistence type="predicted"/>
<feature type="compositionally biased region" description="Low complexity" evidence="5">
    <location>
        <begin position="237"/>
        <end position="255"/>
    </location>
</feature>
<dbReference type="GO" id="GO:0003700">
    <property type="term" value="F:DNA-binding transcription factor activity"/>
    <property type="evidence" value="ECO:0007669"/>
    <property type="project" value="TreeGrafter"/>
</dbReference>
<comment type="caution">
    <text evidence="7">The sequence shown here is derived from an EMBL/GenBank/DDBJ whole genome shotgun (WGS) entry which is preliminary data.</text>
</comment>
<dbReference type="EMBL" id="AYXG01000032">
    <property type="protein sequence ID" value="EWC63817.1"/>
    <property type="molecule type" value="Genomic_DNA"/>
</dbReference>
<dbReference type="OrthoDB" id="3682047at2"/>
<feature type="domain" description="HTH tetR-type" evidence="6">
    <location>
        <begin position="9"/>
        <end position="69"/>
    </location>
</feature>
<reference evidence="7 8" key="1">
    <citation type="journal article" date="2014" name="Genome Announc.">
        <title>Draft Genome Sequence of the Antitrypanosomally Active Sponge-Associated Bacterium Actinokineospora sp. Strain EG49.</title>
        <authorList>
            <person name="Harjes J."/>
            <person name="Ryu T."/>
            <person name="Abdelmohsen U.R."/>
            <person name="Moitinho-Silva L."/>
            <person name="Horn H."/>
            <person name="Ravasi T."/>
            <person name="Hentschel U."/>
        </authorList>
    </citation>
    <scope>NUCLEOTIDE SEQUENCE [LARGE SCALE GENOMIC DNA]</scope>
    <source>
        <strain evidence="7 8">EG49</strain>
    </source>
</reference>
<dbReference type="InterPro" id="IPR050109">
    <property type="entry name" value="HTH-type_TetR-like_transc_reg"/>
</dbReference>
<dbReference type="InterPro" id="IPR009057">
    <property type="entry name" value="Homeodomain-like_sf"/>
</dbReference>
<dbReference type="AlphaFoldDB" id="W7J479"/>
<evidence type="ECO:0000259" key="6">
    <source>
        <dbReference type="PROSITE" id="PS50977"/>
    </source>
</evidence>
<dbReference type="GO" id="GO:0000976">
    <property type="term" value="F:transcription cis-regulatory region binding"/>
    <property type="evidence" value="ECO:0007669"/>
    <property type="project" value="TreeGrafter"/>
</dbReference>
<dbReference type="InterPro" id="IPR036271">
    <property type="entry name" value="Tet_transcr_reg_TetR-rel_C_sf"/>
</dbReference>
<protein>
    <submittedName>
        <fullName evidence="7">Transcriptional regulator, TetR family</fullName>
    </submittedName>
</protein>
<keyword evidence="1" id="KW-0805">Transcription regulation</keyword>
<evidence type="ECO:0000256" key="4">
    <source>
        <dbReference type="PROSITE-ProRule" id="PRU00335"/>
    </source>
</evidence>
<gene>
    <name evidence="7" type="ORF">UO65_0841</name>
</gene>
<dbReference type="eggNOG" id="COG1309">
    <property type="taxonomic scope" value="Bacteria"/>
</dbReference>
<dbReference type="Proteomes" id="UP000019277">
    <property type="component" value="Unassembled WGS sequence"/>
</dbReference>
<keyword evidence="2 4" id="KW-0238">DNA-binding</keyword>
<keyword evidence="3" id="KW-0804">Transcription</keyword>
<keyword evidence="8" id="KW-1185">Reference proteome</keyword>
<dbReference type="PRINTS" id="PR00455">
    <property type="entry name" value="HTHTETR"/>
</dbReference>
<accession>W7J479</accession>
<dbReference type="PANTHER" id="PTHR30055:SF234">
    <property type="entry name" value="HTH-TYPE TRANSCRIPTIONAL REGULATOR BETI"/>
    <property type="match status" value="1"/>
</dbReference>
<evidence type="ECO:0000313" key="8">
    <source>
        <dbReference type="Proteomes" id="UP000019277"/>
    </source>
</evidence>
<organism evidence="7 8">
    <name type="scientific">Actinokineospora spheciospongiae</name>
    <dbReference type="NCBI Taxonomy" id="909613"/>
    <lineage>
        <taxon>Bacteria</taxon>
        <taxon>Bacillati</taxon>
        <taxon>Actinomycetota</taxon>
        <taxon>Actinomycetes</taxon>
        <taxon>Pseudonocardiales</taxon>
        <taxon>Pseudonocardiaceae</taxon>
        <taxon>Actinokineospora</taxon>
    </lineage>
</organism>
<dbReference type="Gene3D" id="1.10.357.10">
    <property type="entry name" value="Tetracycline Repressor, domain 2"/>
    <property type="match status" value="1"/>
</dbReference>
<dbReference type="SUPFAM" id="SSF48498">
    <property type="entry name" value="Tetracyclin repressor-like, C-terminal domain"/>
    <property type="match status" value="1"/>
</dbReference>
<evidence type="ECO:0000313" key="7">
    <source>
        <dbReference type="EMBL" id="EWC63817.1"/>
    </source>
</evidence>
<evidence type="ECO:0000256" key="3">
    <source>
        <dbReference type="ARBA" id="ARBA00023163"/>
    </source>
</evidence>
<sequence>MSDTGADHAERAERILDAAGGLILRWGYQRVTMQDVARTAGVGKGTLYLHWRTRESLFVAVLLRESIAMVDALLDRMRADPEVVLLHRMQRVCFEVVLDRPLLRAVYSGDGELLGNLARHASTMDEGRQDAFLRSYLARLREHGLVRADTDLDDQAYAVNCVITGFNLTGPVTADDVPASDARRARALANTLRAAFEPDRRPDARVLRQLAPRVIADLEELRDAHARHRFGDRRPDSPLGSTTPSTTDTTAGTAR</sequence>
<feature type="DNA-binding region" description="H-T-H motif" evidence="4">
    <location>
        <begin position="32"/>
        <end position="51"/>
    </location>
</feature>
<dbReference type="PATRIC" id="fig|909613.9.peg.857"/>
<dbReference type="SUPFAM" id="SSF46689">
    <property type="entry name" value="Homeodomain-like"/>
    <property type="match status" value="1"/>
</dbReference>
<dbReference type="PROSITE" id="PS50977">
    <property type="entry name" value="HTH_TETR_2"/>
    <property type="match status" value="1"/>
</dbReference>
<name>W7J479_9PSEU</name>
<evidence type="ECO:0000256" key="2">
    <source>
        <dbReference type="ARBA" id="ARBA00023125"/>
    </source>
</evidence>